<organism evidence="8 9">
    <name type="scientific">Eubacterium segne</name>
    <dbReference type="NCBI Taxonomy" id="2763045"/>
    <lineage>
        <taxon>Bacteria</taxon>
        <taxon>Bacillati</taxon>
        <taxon>Bacillota</taxon>
        <taxon>Clostridia</taxon>
        <taxon>Eubacteriales</taxon>
        <taxon>Eubacteriaceae</taxon>
        <taxon>Eubacterium</taxon>
    </lineage>
</organism>
<keyword evidence="2 6" id="KW-0645">Protease</keyword>
<dbReference type="InterPro" id="IPR008979">
    <property type="entry name" value="Galactose-bd-like_sf"/>
</dbReference>
<dbReference type="InterPro" id="IPR036852">
    <property type="entry name" value="Peptidase_S8/S53_dom_sf"/>
</dbReference>
<dbReference type="PANTHER" id="PTHR43806">
    <property type="entry name" value="PEPTIDASE S8"/>
    <property type="match status" value="1"/>
</dbReference>
<name>A0ABR7F0V0_9FIRM</name>
<evidence type="ECO:0000256" key="4">
    <source>
        <dbReference type="ARBA" id="ARBA00022801"/>
    </source>
</evidence>
<evidence type="ECO:0000256" key="5">
    <source>
        <dbReference type="ARBA" id="ARBA00022825"/>
    </source>
</evidence>
<dbReference type="Pfam" id="PF00082">
    <property type="entry name" value="Peptidase_S8"/>
    <property type="match status" value="1"/>
</dbReference>
<dbReference type="InterPro" id="IPR006584">
    <property type="entry name" value="Cellulose-bd_IV"/>
</dbReference>
<dbReference type="InterPro" id="IPR000209">
    <property type="entry name" value="Peptidase_S8/S53_dom"/>
</dbReference>
<dbReference type="RefSeq" id="WP_186840034.1">
    <property type="nucleotide sequence ID" value="NZ_JACOOZ010000002.1"/>
</dbReference>
<dbReference type="PRINTS" id="PR00723">
    <property type="entry name" value="SUBTILISIN"/>
</dbReference>
<dbReference type="InterPro" id="IPR023828">
    <property type="entry name" value="Peptidase_S8_Ser-AS"/>
</dbReference>
<dbReference type="PROSITE" id="PS00137">
    <property type="entry name" value="SUBTILASE_HIS"/>
    <property type="match status" value="1"/>
</dbReference>
<dbReference type="Gene3D" id="2.60.120.260">
    <property type="entry name" value="Galactose-binding domain-like"/>
    <property type="match status" value="2"/>
</dbReference>
<dbReference type="Gene3D" id="3.40.50.200">
    <property type="entry name" value="Peptidase S8/S53 domain"/>
    <property type="match status" value="1"/>
</dbReference>
<accession>A0ABR7F0V0</accession>
<dbReference type="InterPro" id="IPR005084">
    <property type="entry name" value="CBM6"/>
</dbReference>
<evidence type="ECO:0000256" key="2">
    <source>
        <dbReference type="ARBA" id="ARBA00022670"/>
    </source>
</evidence>
<dbReference type="PROSITE" id="PS51175">
    <property type="entry name" value="CBM6"/>
    <property type="match status" value="1"/>
</dbReference>
<dbReference type="Pfam" id="PF03422">
    <property type="entry name" value="CBM_6"/>
    <property type="match status" value="1"/>
</dbReference>
<dbReference type="SUPFAM" id="SSF49785">
    <property type="entry name" value="Galactose-binding domain-like"/>
    <property type="match status" value="2"/>
</dbReference>
<dbReference type="PROSITE" id="PS51892">
    <property type="entry name" value="SUBTILASE"/>
    <property type="match status" value="1"/>
</dbReference>
<comment type="similarity">
    <text evidence="1 6">Belongs to the peptidase S8 family.</text>
</comment>
<gene>
    <name evidence="8" type="ORF">H8S00_04365</name>
</gene>
<reference evidence="8 9" key="1">
    <citation type="submission" date="2020-08" db="EMBL/GenBank/DDBJ databases">
        <title>Genome public.</title>
        <authorList>
            <person name="Liu C."/>
            <person name="Sun Q."/>
        </authorList>
    </citation>
    <scope>NUCLEOTIDE SEQUENCE [LARGE SCALE GENOMIC DNA]</scope>
    <source>
        <strain evidence="8 9">BX4</strain>
    </source>
</reference>
<comment type="caution">
    <text evidence="8">The sequence shown here is derived from an EMBL/GenBank/DDBJ whole genome shotgun (WGS) entry which is preliminary data.</text>
</comment>
<evidence type="ECO:0000313" key="8">
    <source>
        <dbReference type="EMBL" id="MBC5667218.1"/>
    </source>
</evidence>
<feature type="active site" description="Charge relay system" evidence="6">
    <location>
        <position position="448"/>
    </location>
</feature>
<dbReference type="PANTHER" id="PTHR43806:SF11">
    <property type="entry name" value="CEREVISIN-RELATED"/>
    <property type="match status" value="1"/>
</dbReference>
<feature type="domain" description="CBM6" evidence="7">
    <location>
        <begin position="680"/>
        <end position="811"/>
    </location>
</feature>
<proteinExistence type="inferred from homology"/>
<evidence type="ECO:0000256" key="1">
    <source>
        <dbReference type="ARBA" id="ARBA00011073"/>
    </source>
</evidence>
<evidence type="ECO:0000256" key="3">
    <source>
        <dbReference type="ARBA" id="ARBA00022729"/>
    </source>
</evidence>
<feature type="active site" description="Charge relay system" evidence="6">
    <location>
        <position position="251"/>
    </location>
</feature>
<evidence type="ECO:0000256" key="6">
    <source>
        <dbReference type="PROSITE-ProRule" id="PRU01240"/>
    </source>
</evidence>
<sequence>MISRKIKTFSLILAVLMVVTLIVPKADFTERPSVSETETELKEFTVSDKDLKEIVVAAKKDGSKAAARVNELNGNDFEVAVNKILTEYYKDGDTDCCKAFEENVNAKAAGIIKGYKEAAKERKNADKLSYEAGTSILTFGADISKQKIKDIVADQYGECEYIYKCTDGTYIVKVKNSLGLTVDKAVDAYGAYDETMQVARNDKVEQISEAYELVNDTYAANQYYLRTMKVVDAWQYIRGVNHSKVKVAVIDGGADLNSADLQASSSLSAEILSDGSYIPLRQSTSMYNNNHGTAVAGVLAGTANNGTQIAGVASCINNDVAELINVKIEMYVDKIAVGLDYARQVGAKVANLSLAHEGANDVEEAAINNFVAAGGTVVAGAGNNGSDVATYPSDYANTISVISVDESYNIAATSNRGWNKDICAPGVAIYAPNITGSGSDTIVAGGTSFASPMVSAIVTMMYSVNAGLNSNTVKNILINTAKDLGDSGRDYTYAYGFANAYAAVVSAAGGTVEETTTTVSSDTPSGYTTAGANWTNLNYWSVYFASDWGGNPTGNYKDGGSYNDFGVYVNKYSGAEWGVQMKTQILSTTIGKTYTCKVSATFNSDMTDTITFKDEGTQTAKKYTLVNGTNNFEIDFTPTADNTQIFIDLGKVPAGGNFVITSFSLEEKEETTTKVFDAFGIIEAEQFTSNQGGVVDINSSASGGHNIGGVSNGVYMTYENVNFNENASAIEFCYSSPTGTALGNAEIYVDDFDNKVGTIVLTNNASSWQEYGNVTANLDSEISAGSHIVYVKYVTTGDCYYVANVDYFKFIKESDIVTEEPTTEEPTTEKMTAQEETTKTINTINGGIEINGYQISATTKGMRVVYSVDSEINGKEVVSSGLIYSLADYVDASELYVGSSSYYVRSYESTSAGKSDRVFSDSDIATSYAMTMKFAAGTAPEYSDIWRIRAYAKLSNGTYVYTDSYTYTIYDVADILYQGCKMNSKEHHEYLYNDILSVVNKEYKTKDYDWSSTVVKG</sequence>
<dbReference type="InterPro" id="IPR050131">
    <property type="entry name" value="Peptidase_S8_subtilisin-like"/>
</dbReference>
<dbReference type="CDD" id="cd04084">
    <property type="entry name" value="CBM6_xylanase-like"/>
    <property type="match status" value="1"/>
</dbReference>
<protein>
    <submittedName>
        <fullName evidence="8">S8 family serine peptidase</fullName>
    </submittedName>
</protein>
<keyword evidence="9" id="KW-1185">Reference proteome</keyword>
<keyword evidence="3" id="KW-0732">Signal</keyword>
<dbReference type="InterPro" id="IPR022398">
    <property type="entry name" value="Peptidase_S8_His-AS"/>
</dbReference>
<feature type="active site" description="Charge relay system" evidence="6">
    <location>
        <position position="291"/>
    </location>
</feature>
<dbReference type="SMART" id="SM00606">
    <property type="entry name" value="CBD_IV"/>
    <property type="match status" value="1"/>
</dbReference>
<dbReference type="SUPFAM" id="SSF52743">
    <property type="entry name" value="Subtilisin-like"/>
    <property type="match status" value="1"/>
</dbReference>
<dbReference type="Proteomes" id="UP000597877">
    <property type="component" value="Unassembled WGS sequence"/>
</dbReference>
<dbReference type="PROSITE" id="PS00138">
    <property type="entry name" value="SUBTILASE_SER"/>
    <property type="match status" value="1"/>
</dbReference>
<dbReference type="InterPro" id="IPR015500">
    <property type="entry name" value="Peptidase_S8_subtilisin-rel"/>
</dbReference>
<keyword evidence="5 6" id="KW-0720">Serine protease</keyword>
<dbReference type="EMBL" id="JACOOZ010000002">
    <property type="protein sequence ID" value="MBC5667218.1"/>
    <property type="molecule type" value="Genomic_DNA"/>
</dbReference>
<keyword evidence="4 6" id="KW-0378">Hydrolase</keyword>
<evidence type="ECO:0000259" key="7">
    <source>
        <dbReference type="PROSITE" id="PS51175"/>
    </source>
</evidence>
<evidence type="ECO:0000313" key="9">
    <source>
        <dbReference type="Proteomes" id="UP000597877"/>
    </source>
</evidence>